<reference evidence="2" key="1">
    <citation type="submission" date="2020-01" db="EMBL/GenBank/DDBJ databases">
        <authorList>
            <person name="Mishra B."/>
        </authorList>
    </citation>
    <scope>NUCLEOTIDE SEQUENCE [LARGE SCALE GENOMIC DNA]</scope>
</reference>
<proteinExistence type="predicted"/>
<organism evidence="2 3">
    <name type="scientific">Microthlaspi erraticum</name>
    <dbReference type="NCBI Taxonomy" id="1685480"/>
    <lineage>
        <taxon>Eukaryota</taxon>
        <taxon>Viridiplantae</taxon>
        <taxon>Streptophyta</taxon>
        <taxon>Embryophyta</taxon>
        <taxon>Tracheophyta</taxon>
        <taxon>Spermatophyta</taxon>
        <taxon>Magnoliopsida</taxon>
        <taxon>eudicotyledons</taxon>
        <taxon>Gunneridae</taxon>
        <taxon>Pentapetalae</taxon>
        <taxon>rosids</taxon>
        <taxon>malvids</taxon>
        <taxon>Brassicales</taxon>
        <taxon>Brassicaceae</taxon>
        <taxon>Coluteocarpeae</taxon>
        <taxon>Microthlaspi</taxon>
    </lineage>
</organism>
<dbReference type="PANTHER" id="PTHR33223">
    <property type="entry name" value="CCHC-TYPE DOMAIN-CONTAINING PROTEIN"/>
    <property type="match status" value="1"/>
</dbReference>
<dbReference type="EMBL" id="CACVBM020001185">
    <property type="protein sequence ID" value="CAA7037965.1"/>
    <property type="molecule type" value="Genomic_DNA"/>
</dbReference>
<keyword evidence="3" id="KW-1185">Reference proteome</keyword>
<evidence type="ECO:0000259" key="1">
    <source>
        <dbReference type="Pfam" id="PF03732"/>
    </source>
</evidence>
<comment type="caution">
    <text evidence="2">The sequence shown here is derived from an EMBL/GenBank/DDBJ whole genome shotgun (WGS) entry which is preliminary data.</text>
</comment>
<dbReference type="OrthoDB" id="1112458at2759"/>
<feature type="domain" description="Retrotransposon gag" evidence="1">
    <location>
        <begin position="128"/>
        <end position="203"/>
    </location>
</feature>
<name>A0A6D2JE59_9BRAS</name>
<dbReference type="Proteomes" id="UP000467841">
    <property type="component" value="Unassembled WGS sequence"/>
</dbReference>
<dbReference type="Pfam" id="PF03732">
    <property type="entry name" value="Retrotrans_gag"/>
    <property type="match status" value="1"/>
</dbReference>
<dbReference type="AlphaFoldDB" id="A0A6D2JE59"/>
<evidence type="ECO:0000313" key="2">
    <source>
        <dbReference type="EMBL" id="CAA7037965.1"/>
    </source>
</evidence>
<accession>A0A6D2JE59</accession>
<dbReference type="PANTHER" id="PTHR33223:SF6">
    <property type="entry name" value="CCHC-TYPE DOMAIN-CONTAINING PROTEIN"/>
    <property type="match status" value="1"/>
</dbReference>
<evidence type="ECO:0000313" key="3">
    <source>
        <dbReference type="Proteomes" id="UP000467841"/>
    </source>
</evidence>
<gene>
    <name evidence="2" type="ORF">MERR_LOCUS25200</name>
</gene>
<protein>
    <recommendedName>
        <fullName evidence="1">Retrotransposon gag domain-containing protein</fullName>
    </recommendedName>
</protein>
<sequence>MIHTKPKSTEANSREHAFEQRAHTNQTYFGNDPGLPAVRRAKRSGAQRMKSLMHSALSAAPDIDRVIEETRSTPFSDRIANARIRDIGKIKFPEYAGTTDPRAHVRAFRLAVTKAHLSDYEKEPGYCRFFAENLTGPALEWFASLEGGSIDSFDQLVSVFLKQYSMFIETRATEADLWKLRQGPDEPLRHFIARFKEVKAKSQTSMMV</sequence>
<dbReference type="InterPro" id="IPR005162">
    <property type="entry name" value="Retrotrans_gag_dom"/>
</dbReference>